<organism evidence="3 4">
    <name type="scientific">Phototrophicus methaneseepsis</name>
    <dbReference type="NCBI Taxonomy" id="2710758"/>
    <lineage>
        <taxon>Bacteria</taxon>
        <taxon>Bacillati</taxon>
        <taxon>Chloroflexota</taxon>
        <taxon>Candidatus Thermofontia</taxon>
        <taxon>Phototrophicales</taxon>
        <taxon>Phototrophicaceae</taxon>
        <taxon>Phototrophicus</taxon>
    </lineage>
</organism>
<dbReference type="InterPro" id="IPR007372">
    <property type="entry name" value="Lipid/polyisoprenoid-bd_YceI"/>
</dbReference>
<proteinExistence type="inferred from homology"/>
<evidence type="ECO:0000313" key="4">
    <source>
        <dbReference type="Proteomes" id="UP000594468"/>
    </source>
</evidence>
<gene>
    <name evidence="3" type="ORF">G4Y79_09145</name>
</gene>
<reference evidence="3 4" key="1">
    <citation type="submission" date="2020-02" db="EMBL/GenBank/DDBJ databases">
        <authorList>
            <person name="Zheng R.K."/>
            <person name="Sun C.M."/>
        </authorList>
    </citation>
    <scope>NUCLEOTIDE SEQUENCE [LARGE SCALE GENOMIC DNA]</scope>
    <source>
        <strain evidence="4">rifampicinis</strain>
    </source>
</reference>
<protein>
    <submittedName>
        <fullName evidence="3">YceI family protein</fullName>
    </submittedName>
</protein>
<dbReference type="KEGG" id="pmet:G4Y79_09145"/>
<dbReference type="Pfam" id="PF04264">
    <property type="entry name" value="YceI"/>
    <property type="match status" value="1"/>
</dbReference>
<name>A0A7S8IGC1_9CHLR</name>
<dbReference type="PANTHER" id="PTHR34406:SF1">
    <property type="entry name" value="PROTEIN YCEI"/>
    <property type="match status" value="1"/>
</dbReference>
<dbReference type="Gene3D" id="2.40.128.110">
    <property type="entry name" value="Lipid/polyisoprenoid-binding, YceI-like"/>
    <property type="match status" value="1"/>
</dbReference>
<evidence type="ECO:0000313" key="3">
    <source>
        <dbReference type="EMBL" id="QPC84522.1"/>
    </source>
</evidence>
<dbReference type="EMBL" id="CP062983">
    <property type="protein sequence ID" value="QPC84522.1"/>
    <property type="molecule type" value="Genomic_DNA"/>
</dbReference>
<sequence>MATWNVDGAHSSVGFSAKHMMFTTVRGTFSDFDATLEFDPENPGDASVDATIQITSVNTGAPDRDNHLRSADFFDVENFPTMTFKSTRVEPKSSTEAVVYGDLTIRGNTKEVPLNVTFLGEGVNPWGQTVGGFTATTTINREDFGLKWNQTLETGGVLVSKEIKIELDIQAAKVSETASV</sequence>
<dbReference type="PANTHER" id="PTHR34406">
    <property type="entry name" value="PROTEIN YCEI"/>
    <property type="match status" value="1"/>
</dbReference>
<evidence type="ECO:0000256" key="1">
    <source>
        <dbReference type="ARBA" id="ARBA00008812"/>
    </source>
</evidence>
<evidence type="ECO:0000259" key="2">
    <source>
        <dbReference type="SMART" id="SM00867"/>
    </source>
</evidence>
<dbReference type="RefSeq" id="WP_195172585.1">
    <property type="nucleotide sequence ID" value="NZ_CP062983.1"/>
</dbReference>
<keyword evidence="4" id="KW-1185">Reference proteome</keyword>
<dbReference type="InterPro" id="IPR036761">
    <property type="entry name" value="TTHA0802/YceI-like_sf"/>
</dbReference>
<comment type="similarity">
    <text evidence="1">Belongs to the UPF0312 family.</text>
</comment>
<dbReference type="Proteomes" id="UP000594468">
    <property type="component" value="Chromosome"/>
</dbReference>
<dbReference type="SUPFAM" id="SSF101874">
    <property type="entry name" value="YceI-like"/>
    <property type="match status" value="1"/>
</dbReference>
<dbReference type="SMART" id="SM00867">
    <property type="entry name" value="YceI"/>
    <property type="match status" value="1"/>
</dbReference>
<feature type="domain" description="Lipid/polyisoprenoid-binding YceI-like" evidence="2">
    <location>
        <begin position="3"/>
        <end position="172"/>
    </location>
</feature>
<dbReference type="AlphaFoldDB" id="A0A7S8IGC1"/>
<accession>A0A7S8IGC1</accession>